<accession>A0ABX8B491</accession>
<dbReference type="Gene3D" id="3.40.309.10">
    <property type="entry name" value="Aldehyde Dehydrogenase, Chain A, domain 2"/>
    <property type="match status" value="1"/>
</dbReference>
<feature type="active site" evidence="2">
    <location>
        <position position="245"/>
    </location>
</feature>
<keyword evidence="6" id="KW-1185">Reference proteome</keyword>
<keyword evidence="1 3" id="KW-0560">Oxidoreductase</keyword>
<evidence type="ECO:0000256" key="1">
    <source>
        <dbReference type="ARBA" id="ARBA00023002"/>
    </source>
</evidence>
<reference evidence="5 6" key="1">
    <citation type="submission" date="2021-03" db="EMBL/GenBank/DDBJ databases">
        <title>Genomic and phenotypic characterization of Chloracidobacterium isolates provides evidence for multiple species.</title>
        <authorList>
            <person name="Saini M.K."/>
            <person name="Costas A.M.G."/>
            <person name="Tank M."/>
            <person name="Bryant D.A."/>
        </authorList>
    </citation>
    <scope>NUCLEOTIDE SEQUENCE [LARGE SCALE GENOMIC DNA]</scope>
    <source>
        <strain evidence="5 6">N</strain>
    </source>
</reference>
<name>A0ABX8B491_9BACT</name>
<dbReference type="InterPro" id="IPR015590">
    <property type="entry name" value="Aldehyde_DH_dom"/>
</dbReference>
<evidence type="ECO:0000259" key="4">
    <source>
        <dbReference type="Pfam" id="PF00171"/>
    </source>
</evidence>
<dbReference type="InterPro" id="IPR016162">
    <property type="entry name" value="Ald_DH_N"/>
</dbReference>
<dbReference type="InterPro" id="IPR016163">
    <property type="entry name" value="Ald_DH_C"/>
</dbReference>
<gene>
    <name evidence="5" type="ORF">J8C05_11675</name>
</gene>
<evidence type="ECO:0000313" key="6">
    <source>
        <dbReference type="Proteomes" id="UP000677668"/>
    </source>
</evidence>
<dbReference type="PROSITE" id="PS00070">
    <property type="entry name" value="ALDEHYDE_DEHYDR_CYS"/>
    <property type="match status" value="1"/>
</dbReference>
<organism evidence="5 6">
    <name type="scientific">Chloracidobacterium sp. N</name>
    <dbReference type="NCBI Taxonomy" id="2821540"/>
    <lineage>
        <taxon>Bacteria</taxon>
        <taxon>Pseudomonadati</taxon>
        <taxon>Acidobacteriota</taxon>
        <taxon>Terriglobia</taxon>
        <taxon>Terriglobales</taxon>
        <taxon>Acidobacteriaceae</taxon>
        <taxon>Chloracidobacterium</taxon>
        <taxon>Chloracidobacterium aggregatum</taxon>
    </lineage>
</organism>
<dbReference type="EMBL" id="CP072643">
    <property type="protein sequence ID" value="QUV95803.1"/>
    <property type="molecule type" value="Genomic_DNA"/>
</dbReference>
<sequence length="483" mass="51466">MLIDGQLVGAENGRVFHTVSPADGTPLAAVPHASVADAERAVQAARAAYELGTWRNADGSMRAKILNRLADLIEANLDVLAQLEARDQGKPVGYARAFEIPVVVDTFRHFAGWADKIYGETIPVPASGLDFTLREPAGVCLGLAPNNYPLVLAAFKIAPALAAGNSVVLKPSPATPLTALKLGELCVAAGLPDGVLNIVTEPGHEVAAYLLEHPEVDLVSLTGGTETGKLVSRAAAGTLKRVLLELGGKSPFIICADADVELAVTGALMGTFYNSGQTCTASTRIFVHRAVYAEFLERFAAEADRLVVGPPLDEATNNGPLVTRSQYEKVLGYVELGRAEGARLITGGTHPSGLPEAGNYLRPTIFADAHNRMRIAQEEIFGPVASVIPFEDEDEVIAQANDSVYGLAASVWTRDIKRGLNLMKALRAGQVWINNHNIFFPHAPFGGYKQSGNAREGGAEALRHYTQVKNVYVELGDMLLTPF</sequence>
<dbReference type="Gene3D" id="3.40.605.10">
    <property type="entry name" value="Aldehyde Dehydrogenase, Chain A, domain 1"/>
    <property type="match status" value="1"/>
</dbReference>
<dbReference type="InterPro" id="IPR029510">
    <property type="entry name" value="Ald_DH_CS_GLU"/>
</dbReference>
<dbReference type="SUPFAM" id="SSF53720">
    <property type="entry name" value="ALDH-like"/>
    <property type="match status" value="1"/>
</dbReference>
<dbReference type="PANTHER" id="PTHR11699">
    <property type="entry name" value="ALDEHYDE DEHYDROGENASE-RELATED"/>
    <property type="match status" value="1"/>
</dbReference>
<evidence type="ECO:0000256" key="2">
    <source>
        <dbReference type="PROSITE-ProRule" id="PRU10007"/>
    </source>
</evidence>
<dbReference type="Pfam" id="PF00171">
    <property type="entry name" value="Aldedh"/>
    <property type="match status" value="1"/>
</dbReference>
<feature type="domain" description="Aldehyde dehydrogenase" evidence="4">
    <location>
        <begin position="14"/>
        <end position="471"/>
    </location>
</feature>
<dbReference type="Proteomes" id="UP000677668">
    <property type="component" value="Chromosome 2"/>
</dbReference>
<protein>
    <submittedName>
        <fullName evidence="5">Aldehyde dehydrogenase</fullName>
    </submittedName>
</protein>
<evidence type="ECO:0000313" key="5">
    <source>
        <dbReference type="EMBL" id="QUV95803.1"/>
    </source>
</evidence>
<comment type="similarity">
    <text evidence="3">Belongs to the aldehyde dehydrogenase family.</text>
</comment>
<proteinExistence type="inferred from homology"/>
<dbReference type="PROSITE" id="PS00687">
    <property type="entry name" value="ALDEHYDE_DEHYDR_GLU"/>
    <property type="match status" value="1"/>
</dbReference>
<dbReference type="InterPro" id="IPR016161">
    <property type="entry name" value="Ald_DH/histidinol_DH"/>
</dbReference>
<evidence type="ECO:0000256" key="3">
    <source>
        <dbReference type="RuleBase" id="RU003345"/>
    </source>
</evidence>
<dbReference type="InterPro" id="IPR016160">
    <property type="entry name" value="Ald_DH_CS_CYS"/>
</dbReference>